<keyword evidence="3" id="KW-1185">Reference proteome</keyword>
<keyword evidence="1" id="KW-1133">Transmembrane helix</keyword>
<evidence type="ECO:0000313" key="2">
    <source>
        <dbReference type="EMBL" id="MCW4471077.1"/>
    </source>
</evidence>
<accession>A0ABT3JRE8</accession>
<feature type="transmembrane region" description="Helical" evidence="1">
    <location>
        <begin position="105"/>
        <end position="126"/>
    </location>
</feature>
<organism evidence="2 3">
    <name type="scientific">Xanthomonas chitinilytica</name>
    <dbReference type="NCBI Taxonomy" id="2989819"/>
    <lineage>
        <taxon>Bacteria</taxon>
        <taxon>Pseudomonadati</taxon>
        <taxon>Pseudomonadota</taxon>
        <taxon>Gammaproteobacteria</taxon>
        <taxon>Lysobacterales</taxon>
        <taxon>Lysobacteraceae</taxon>
        <taxon>Xanthomonas</taxon>
    </lineage>
</organism>
<sequence length="130" mass="13837">MGLFVFVCAMHAVDDLLLAAAGSRGSPLRLALAALSIQAKGDAKIMGRVTIKFGISTGLQGLYLSGYSTLRLLGLDVPLHWSAYETYYQALGLPELVPYAAKVRLAGGIGFGVPLMAWLVLLIPLFKSRA</sequence>
<gene>
    <name evidence="2" type="ORF">OK345_00945</name>
</gene>
<evidence type="ECO:0000256" key="1">
    <source>
        <dbReference type="SAM" id="Phobius"/>
    </source>
</evidence>
<comment type="caution">
    <text evidence="2">The sequence shown here is derived from an EMBL/GenBank/DDBJ whole genome shotgun (WGS) entry which is preliminary data.</text>
</comment>
<evidence type="ECO:0008006" key="4">
    <source>
        <dbReference type="Google" id="ProtNLM"/>
    </source>
</evidence>
<dbReference type="RefSeq" id="WP_265125380.1">
    <property type="nucleotide sequence ID" value="NZ_JAPCHY010000001.1"/>
</dbReference>
<dbReference type="Proteomes" id="UP001209922">
    <property type="component" value="Unassembled WGS sequence"/>
</dbReference>
<evidence type="ECO:0000313" key="3">
    <source>
        <dbReference type="Proteomes" id="UP001209922"/>
    </source>
</evidence>
<proteinExistence type="predicted"/>
<dbReference type="EMBL" id="JAPCHY010000001">
    <property type="protein sequence ID" value="MCW4471077.1"/>
    <property type="molecule type" value="Genomic_DNA"/>
</dbReference>
<keyword evidence="1" id="KW-0812">Transmembrane</keyword>
<name>A0ABT3JRE8_9XANT</name>
<protein>
    <recommendedName>
        <fullName evidence="4">DUF3307 domain-containing protein</fullName>
    </recommendedName>
</protein>
<reference evidence="2 3" key="1">
    <citation type="submission" date="2022-10" db="EMBL/GenBank/DDBJ databases">
        <title>Xanthomonas sp. H13-6.</title>
        <authorList>
            <person name="Liu X."/>
            <person name="Deng Z."/>
            <person name="Jiang Y."/>
            <person name="Yu T."/>
            <person name="Ai J."/>
        </authorList>
    </citation>
    <scope>NUCLEOTIDE SEQUENCE [LARGE SCALE GENOMIC DNA]</scope>
    <source>
        <strain evidence="2 3">H13-6</strain>
    </source>
</reference>
<keyword evidence="1" id="KW-0472">Membrane</keyword>